<feature type="transmembrane region" description="Helical" evidence="12">
    <location>
        <begin position="319"/>
        <end position="339"/>
    </location>
</feature>
<evidence type="ECO:0000256" key="9">
    <source>
        <dbReference type="ARBA" id="ARBA00023136"/>
    </source>
</evidence>
<dbReference type="PANTHER" id="PTHR35457">
    <property type="entry name" value="HEME A SYNTHASE"/>
    <property type="match status" value="1"/>
</dbReference>
<keyword evidence="6" id="KW-0560">Oxidoreductase</keyword>
<evidence type="ECO:0000256" key="3">
    <source>
        <dbReference type="ARBA" id="ARBA00022692"/>
    </source>
</evidence>
<evidence type="ECO:0000313" key="13">
    <source>
        <dbReference type="EMBL" id="TXL65414.1"/>
    </source>
</evidence>
<keyword evidence="10" id="KW-1015">Disulfide bond</keyword>
<dbReference type="GO" id="GO:0016020">
    <property type="term" value="C:membrane"/>
    <property type="evidence" value="ECO:0007669"/>
    <property type="project" value="UniProtKB-SubCell"/>
</dbReference>
<feature type="transmembrane region" description="Helical" evidence="12">
    <location>
        <begin position="263"/>
        <end position="281"/>
    </location>
</feature>
<keyword evidence="5 12" id="KW-1133">Transmembrane helix</keyword>
<dbReference type="InterPro" id="IPR003780">
    <property type="entry name" value="COX15/CtaA_fam"/>
</dbReference>
<dbReference type="PANTHER" id="PTHR35457:SF1">
    <property type="entry name" value="HEME A SYNTHASE"/>
    <property type="match status" value="1"/>
</dbReference>
<accession>A0A5C8NW64</accession>
<keyword evidence="2" id="KW-1003">Cell membrane</keyword>
<evidence type="ECO:0000256" key="8">
    <source>
        <dbReference type="ARBA" id="ARBA00023133"/>
    </source>
</evidence>
<protein>
    <submittedName>
        <fullName evidence="13">Heme A synthase</fullName>
    </submittedName>
</protein>
<feature type="transmembrane region" description="Helical" evidence="12">
    <location>
        <begin position="21"/>
        <end position="42"/>
    </location>
</feature>
<keyword evidence="9 12" id="KW-0472">Membrane</keyword>
<comment type="subcellular location">
    <subcellularLocation>
        <location evidence="1">Membrane</location>
        <topology evidence="1">Multi-pass membrane protein</topology>
    </subcellularLocation>
</comment>
<comment type="caution">
    <text evidence="13">The sequence shown here is derived from an EMBL/GenBank/DDBJ whole genome shotgun (WGS) entry which is preliminary data.</text>
</comment>
<name>A0A5C8NW64_9BURK</name>
<keyword evidence="14" id="KW-1185">Reference proteome</keyword>
<evidence type="ECO:0000256" key="10">
    <source>
        <dbReference type="ARBA" id="ARBA00023157"/>
    </source>
</evidence>
<sequence>MSQSFPSPAPIPSRSPLWFRRLIGFTVILTLCLIMLGAYVRLTDAGLGCPDWPGCYGELFPTQAKEQIAQAVAEQGGEHGPVSMGKAWREMVHRYIAKILGLLIIAIAIVAWRERERLGQSPALPIWLVGVVILQGLFGMWTVTLLLKPAIVTGHLLGGLITFSLLLWLWLRQLPQPRYVDAEPVAALSGPALLGLVAAAVQIFLGGWTSTNYAALACTDLPTCQGAWWPEANFADAFHIFRELGKTGDGENLPMQALTAIHLMHRIGAVVVLGVVGWLGLRVMRTEGLQGLGAAILAVLAVQWALGLSNVYWSLPLPVAVAHNGGAALLLALLVVLNFRARRARLQI</sequence>
<dbReference type="OrthoDB" id="1447144at2"/>
<feature type="transmembrane region" description="Helical" evidence="12">
    <location>
        <begin position="124"/>
        <end position="144"/>
    </location>
</feature>
<keyword evidence="3 12" id="KW-0812">Transmembrane</keyword>
<keyword evidence="4" id="KW-0479">Metal-binding</keyword>
<dbReference type="AlphaFoldDB" id="A0A5C8NW64"/>
<evidence type="ECO:0000256" key="12">
    <source>
        <dbReference type="SAM" id="Phobius"/>
    </source>
</evidence>
<dbReference type="RefSeq" id="WP_147704609.1">
    <property type="nucleotide sequence ID" value="NZ_VDUY01000004.1"/>
</dbReference>
<evidence type="ECO:0000256" key="4">
    <source>
        <dbReference type="ARBA" id="ARBA00022723"/>
    </source>
</evidence>
<comment type="pathway">
    <text evidence="11">Porphyrin-containing compound metabolism.</text>
</comment>
<feature type="transmembrane region" description="Helical" evidence="12">
    <location>
        <begin position="150"/>
        <end position="171"/>
    </location>
</feature>
<dbReference type="Proteomes" id="UP000321548">
    <property type="component" value="Unassembled WGS sequence"/>
</dbReference>
<dbReference type="GO" id="GO:0046872">
    <property type="term" value="F:metal ion binding"/>
    <property type="evidence" value="ECO:0007669"/>
    <property type="project" value="UniProtKB-KW"/>
</dbReference>
<dbReference type="GO" id="GO:0006784">
    <property type="term" value="P:heme A biosynthetic process"/>
    <property type="evidence" value="ECO:0007669"/>
    <property type="project" value="InterPro"/>
</dbReference>
<dbReference type="Pfam" id="PF02628">
    <property type="entry name" value="COX15-CtaA"/>
    <property type="match status" value="1"/>
</dbReference>
<evidence type="ECO:0000256" key="5">
    <source>
        <dbReference type="ARBA" id="ARBA00022989"/>
    </source>
</evidence>
<feature type="transmembrane region" description="Helical" evidence="12">
    <location>
        <begin position="183"/>
        <end position="205"/>
    </location>
</feature>
<proteinExistence type="predicted"/>
<evidence type="ECO:0000256" key="11">
    <source>
        <dbReference type="ARBA" id="ARBA00023444"/>
    </source>
</evidence>
<reference evidence="13 14" key="1">
    <citation type="submission" date="2019-06" db="EMBL/GenBank/DDBJ databases">
        <title>Quisquiliibacterium sp. nov., isolated from a maize field.</title>
        <authorList>
            <person name="Lin S.-Y."/>
            <person name="Tsai C.-F."/>
            <person name="Young C.-C."/>
        </authorList>
    </citation>
    <scope>NUCLEOTIDE SEQUENCE [LARGE SCALE GENOMIC DNA]</scope>
    <source>
        <strain evidence="13 14">CC-CFT501</strain>
    </source>
</reference>
<keyword evidence="8" id="KW-0350">Heme biosynthesis</keyword>
<evidence type="ECO:0000256" key="2">
    <source>
        <dbReference type="ARBA" id="ARBA00022475"/>
    </source>
</evidence>
<keyword evidence="7" id="KW-0408">Iron</keyword>
<feature type="transmembrane region" description="Helical" evidence="12">
    <location>
        <begin position="95"/>
        <end position="112"/>
    </location>
</feature>
<gene>
    <name evidence="13" type="ORF">FHP08_11575</name>
</gene>
<dbReference type="GO" id="GO:0016491">
    <property type="term" value="F:oxidoreductase activity"/>
    <property type="evidence" value="ECO:0007669"/>
    <property type="project" value="UniProtKB-KW"/>
</dbReference>
<dbReference type="EMBL" id="VDUY01000004">
    <property type="protein sequence ID" value="TXL65414.1"/>
    <property type="molecule type" value="Genomic_DNA"/>
</dbReference>
<evidence type="ECO:0000313" key="14">
    <source>
        <dbReference type="Proteomes" id="UP000321548"/>
    </source>
</evidence>
<evidence type="ECO:0000256" key="1">
    <source>
        <dbReference type="ARBA" id="ARBA00004141"/>
    </source>
</evidence>
<evidence type="ECO:0000256" key="7">
    <source>
        <dbReference type="ARBA" id="ARBA00023004"/>
    </source>
</evidence>
<feature type="transmembrane region" description="Helical" evidence="12">
    <location>
        <begin position="293"/>
        <end position="313"/>
    </location>
</feature>
<organism evidence="13 14">
    <name type="scientific">Zeimonas arvi</name>
    <dbReference type="NCBI Taxonomy" id="2498847"/>
    <lineage>
        <taxon>Bacteria</taxon>
        <taxon>Pseudomonadati</taxon>
        <taxon>Pseudomonadota</taxon>
        <taxon>Betaproteobacteria</taxon>
        <taxon>Burkholderiales</taxon>
        <taxon>Burkholderiaceae</taxon>
        <taxon>Zeimonas</taxon>
    </lineage>
</organism>
<dbReference type="InterPro" id="IPR050450">
    <property type="entry name" value="COX15/CtaA_HemeA_synthase"/>
</dbReference>
<evidence type="ECO:0000256" key="6">
    <source>
        <dbReference type="ARBA" id="ARBA00023002"/>
    </source>
</evidence>